<dbReference type="InterPro" id="IPR028098">
    <property type="entry name" value="Glyco_trans_4-like_N"/>
</dbReference>
<dbReference type="Pfam" id="PF00534">
    <property type="entry name" value="Glycos_transf_1"/>
    <property type="match status" value="1"/>
</dbReference>
<sequence>MKIIYLINSFGTGGAEKQVFSLCNEMHKGNQVLLIRLKDDPSDLVQCLDRIDVKTISLNMNTIKGLLLFFFSLAKEIKAFSPDVIHAHLPHSIIVARLYKLIFNSSVRLISTAHTSNIGSKHFKMLYKMTERYSDLNTNVSKLALNRYVDSGIFNGNKSFSVPNGFHIPDVDKYDRRELRKEIVERYAFNDNDFICLAISRLAKVKNHEFMIKSIKKALNDNKTIRLLILGDGPELKNIKKMISELDVGNNVKLVGNVTDIYRYSLACDLYLMSSTYEGMPLTICEAMLSNLPILTTQFDGYEEFICDFYPSVAQGDLEKYSKFINEFSLGMYRDNINIAKENVQNKYDIRSISKYWLTKFYQKECSNE</sequence>
<feature type="domain" description="Glycosyl transferase family 1" evidence="1">
    <location>
        <begin position="181"/>
        <end position="327"/>
    </location>
</feature>
<dbReference type="Pfam" id="PF13439">
    <property type="entry name" value="Glyco_transf_4"/>
    <property type="match status" value="1"/>
</dbReference>
<evidence type="ECO:0000259" key="2">
    <source>
        <dbReference type="Pfam" id="PF13439"/>
    </source>
</evidence>
<dbReference type="OrthoDB" id="9792269at2"/>
<evidence type="ECO:0000259" key="1">
    <source>
        <dbReference type="Pfam" id="PF00534"/>
    </source>
</evidence>
<dbReference type="RefSeq" id="WP_006232914.1">
    <property type="nucleotide sequence ID" value="NZ_CH724136.1"/>
</dbReference>
<organism evidence="3 4">
    <name type="scientific">Photobacterium profundum 3TCK</name>
    <dbReference type="NCBI Taxonomy" id="314280"/>
    <lineage>
        <taxon>Bacteria</taxon>
        <taxon>Pseudomonadati</taxon>
        <taxon>Pseudomonadota</taxon>
        <taxon>Gammaproteobacteria</taxon>
        <taxon>Vibrionales</taxon>
        <taxon>Vibrionaceae</taxon>
        <taxon>Photobacterium</taxon>
    </lineage>
</organism>
<dbReference type="Proteomes" id="UP000003789">
    <property type="component" value="Unassembled WGS sequence"/>
</dbReference>
<accession>Q1Z870</accession>
<dbReference type="InterPro" id="IPR001296">
    <property type="entry name" value="Glyco_trans_1"/>
</dbReference>
<name>Q1Z870_9GAMM</name>
<dbReference type="PANTHER" id="PTHR12526:SF630">
    <property type="entry name" value="GLYCOSYLTRANSFERASE"/>
    <property type="match status" value="1"/>
</dbReference>
<dbReference type="GO" id="GO:1901135">
    <property type="term" value="P:carbohydrate derivative metabolic process"/>
    <property type="evidence" value="ECO:0007669"/>
    <property type="project" value="UniProtKB-ARBA"/>
</dbReference>
<dbReference type="Gene3D" id="3.40.50.2000">
    <property type="entry name" value="Glycogen Phosphorylase B"/>
    <property type="match status" value="2"/>
</dbReference>
<dbReference type="SUPFAM" id="SSF53756">
    <property type="entry name" value="UDP-Glycosyltransferase/glycogen phosphorylase"/>
    <property type="match status" value="1"/>
</dbReference>
<protein>
    <submittedName>
        <fullName evidence="3">Putative glycosyltransferase</fullName>
    </submittedName>
</protein>
<dbReference type="HOGENOM" id="CLU_009583_0_3_6"/>
<comment type="caution">
    <text evidence="3">The sequence shown here is derived from an EMBL/GenBank/DDBJ whole genome shotgun (WGS) entry which is preliminary data.</text>
</comment>
<evidence type="ECO:0000313" key="3">
    <source>
        <dbReference type="EMBL" id="EAS44643.1"/>
    </source>
</evidence>
<dbReference type="EMBL" id="AAPH01000003">
    <property type="protein sequence ID" value="EAS44643.1"/>
    <property type="molecule type" value="Genomic_DNA"/>
</dbReference>
<dbReference type="AlphaFoldDB" id="Q1Z870"/>
<keyword evidence="3" id="KW-0808">Transferase</keyword>
<feature type="domain" description="Glycosyltransferase subfamily 4-like N-terminal" evidence="2">
    <location>
        <begin position="13"/>
        <end position="166"/>
    </location>
</feature>
<proteinExistence type="predicted"/>
<dbReference type="GO" id="GO:0016757">
    <property type="term" value="F:glycosyltransferase activity"/>
    <property type="evidence" value="ECO:0007669"/>
    <property type="project" value="InterPro"/>
</dbReference>
<reference evidence="3 4" key="1">
    <citation type="submission" date="2006-03" db="EMBL/GenBank/DDBJ databases">
        <authorList>
            <person name="Bartlett D.H."/>
            <person name="Valle G."/>
            <person name="Lauro F.M."/>
            <person name="Vezzi A."/>
            <person name="Simonato F."/>
            <person name="Eloe E."/>
            <person name="Vitulo N."/>
            <person name="Stratton T.K."/>
            <person name="D'angelo M."/>
            <person name="Ferriera S."/>
            <person name="Johnson J."/>
            <person name="Kravitz S."/>
            <person name="Beeson K."/>
            <person name="Sutton G."/>
            <person name="Rogers Y."/>
            <person name="Friedman R."/>
            <person name="Frazier M."/>
            <person name="Venter J.C."/>
        </authorList>
    </citation>
    <scope>NUCLEOTIDE SEQUENCE [LARGE SCALE GENOMIC DNA]</scope>
    <source>
        <strain evidence="3 4">3TCK</strain>
    </source>
</reference>
<evidence type="ECO:0000313" key="4">
    <source>
        <dbReference type="Proteomes" id="UP000003789"/>
    </source>
</evidence>
<gene>
    <name evidence="3" type="ORF">P3TCK_26757</name>
</gene>
<dbReference type="PANTHER" id="PTHR12526">
    <property type="entry name" value="GLYCOSYLTRANSFERASE"/>
    <property type="match status" value="1"/>
</dbReference>